<comment type="caution">
    <text evidence="6">The sequence shown here is derived from an EMBL/GenBank/DDBJ whole genome shotgun (WGS) entry which is preliminary data.</text>
</comment>
<dbReference type="SUPFAM" id="SSF53850">
    <property type="entry name" value="Periplasmic binding protein-like II"/>
    <property type="match status" value="1"/>
</dbReference>
<dbReference type="EMBL" id="JACHGR010000005">
    <property type="protein sequence ID" value="MBB6055824.1"/>
    <property type="molecule type" value="Genomic_DNA"/>
</dbReference>
<evidence type="ECO:0000256" key="1">
    <source>
        <dbReference type="ARBA" id="ARBA00004418"/>
    </source>
</evidence>
<comment type="subcellular location">
    <subcellularLocation>
        <location evidence="1">Periplasm</location>
    </subcellularLocation>
</comment>
<keyword evidence="3" id="KW-0813">Transport</keyword>
<dbReference type="PANTHER" id="PTHR43649">
    <property type="entry name" value="ARABINOSE-BINDING PROTEIN-RELATED"/>
    <property type="match status" value="1"/>
</dbReference>
<dbReference type="PANTHER" id="PTHR43649:SF34">
    <property type="entry name" value="ABC TRANSPORTER PERIPLASMIC-BINDING PROTEIN YCJN-RELATED"/>
    <property type="match status" value="1"/>
</dbReference>
<dbReference type="CDD" id="cd14750">
    <property type="entry name" value="PBP2_TMBP"/>
    <property type="match status" value="1"/>
</dbReference>
<evidence type="ECO:0000313" key="6">
    <source>
        <dbReference type="EMBL" id="MBB6055824.1"/>
    </source>
</evidence>
<evidence type="ECO:0000256" key="2">
    <source>
        <dbReference type="ARBA" id="ARBA00008520"/>
    </source>
</evidence>
<dbReference type="RefSeq" id="WP_188026566.1">
    <property type="nucleotide sequence ID" value="NZ_JACHGR010000005.1"/>
</dbReference>
<evidence type="ECO:0000313" key="7">
    <source>
        <dbReference type="Proteomes" id="UP000585721"/>
    </source>
</evidence>
<dbReference type="AlphaFoldDB" id="A0A841G9K8"/>
<gene>
    <name evidence="6" type="ORF">HNR75_001742</name>
</gene>
<feature type="chain" id="PRO_5033025272" evidence="5">
    <location>
        <begin position="23"/>
        <end position="422"/>
    </location>
</feature>
<dbReference type="InterPro" id="IPR050490">
    <property type="entry name" value="Bact_solute-bd_prot1"/>
</dbReference>
<name>A0A841G9K8_9GAMM</name>
<proteinExistence type="inferred from homology"/>
<evidence type="ECO:0000256" key="5">
    <source>
        <dbReference type="SAM" id="SignalP"/>
    </source>
</evidence>
<keyword evidence="7" id="KW-1185">Reference proteome</keyword>
<comment type="similarity">
    <text evidence="2">Belongs to the bacterial solute-binding protein 1 family.</text>
</comment>
<feature type="signal peptide" evidence="5">
    <location>
        <begin position="1"/>
        <end position="22"/>
    </location>
</feature>
<protein>
    <submittedName>
        <fullName evidence="6">Trehalose/maltose transport system substrate-binding protein</fullName>
    </submittedName>
</protein>
<dbReference type="Proteomes" id="UP000585721">
    <property type="component" value="Unassembled WGS sequence"/>
</dbReference>
<sequence>MKKHTLGLIATLVAGALNTAHADTLKMECASTSTGKSYCDYIKARFEKETPHKLEFVQLPPASDEKLGLFQQIFAAKDSKAVDVFQADTVWLGVLDKHLLDLTDHVKDLQPQFFQSAWNNDVVNGKVKALPAFLDAGAMYYRKDLLEKYGEQPPKTWEELTRIADKIQKGEREAGNKNFWGFVFQGKAYEGMTCDALEWVASYNGGTFVDKDGKITVNNPQAAKALDTAAGWIGTISPKGVLGYMEEESRAVFQNGDAAFMRNWPYAYVLAQDPTSPVKDKIGVIPVPKGGEDGQHAATLGGWQWAVSAYSENPEAAVQLIRILTDAESQKMQFKTVGVAPSRLDVYEDPEVKAAAPYLAEFKEVFATAVPRPAVETKSQFPKVSKAVFNAAYDVLSGRSTGEKAVADLEAKLKRIKGKEWK</sequence>
<dbReference type="InterPro" id="IPR006059">
    <property type="entry name" value="SBP"/>
</dbReference>
<organism evidence="6 7">
    <name type="scientific">Tolumonas osonensis</name>
    <dbReference type="NCBI Taxonomy" id="675874"/>
    <lineage>
        <taxon>Bacteria</taxon>
        <taxon>Pseudomonadati</taxon>
        <taxon>Pseudomonadota</taxon>
        <taxon>Gammaproteobacteria</taxon>
        <taxon>Aeromonadales</taxon>
        <taxon>Aeromonadaceae</taxon>
        <taxon>Tolumonas</taxon>
    </lineage>
</organism>
<reference evidence="6 7" key="1">
    <citation type="submission" date="2020-08" db="EMBL/GenBank/DDBJ databases">
        <title>Genomic Encyclopedia of Type Strains, Phase IV (KMG-IV): sequencing the most valuable type-strain genomes for metagenomic binning, comparative biology and taxonomic classification.</title>
        <authorList>
            <person name="Goeker M."/>
        </authorList>
    </citation>
    <scope>NUCLEOTIDE SEQUENCE [LARGE SCALE GENOMIC DNA]</scope>
    <source>
        <strain evidence="6 7">DSM 22975</strain>
    </source>
</reference>
<dbReference type="GO" id="GO:0042597">
    <property type="term" value="C:periplasmic space"/>
    <property type="evidence" value="ECO:0007669"/>
    <property type="project" value="UniProtKB-SubCell"/>
</dbReference>
<dbReference type="Gene3D" id="3.40.190.10">
    <property type="entry name" value="Periplasmic binding protein-like II"/>
    <property type="match status" value="2"/>
</dbReference>
<evidence type="ECO:0000256" key="4">
    <source>
        <dbReference type="ARBA" id="ARBA00022729"/>
    </source>
</evidence>
<keyword evidence="4 5" id="KW-0732">Signal</keyword>
<accession>A0A841G9K8</accession>
<dbReference type="Pfam" id="PF01547">
    <property type="entry name" value="SBP_bac_1"/>
    <property type="match status" value="1"/>
</dbReference>
<evidence type="ECO:0000256" key="3">
    <source>
        <dbReference type="ARBA" id="ARBA00022448"/>
    </source>
</evidence>